<keyword evidence="3" id="KW-0460">Magnesium</keyword>
<dbReference type="STRING" id="1391654.AKJ09_05676"/>
<evidence type="ECO:0000313" key="5">
    <source>
        <dbReference type="Proteomes" id="UP000064967"/>
    </source>
</evidence>
<keyword evidence="1" id="KW-0479">Metal-binding</keyword>
<dbReference type="PANTHER" id="PTHR43344">
    <property type="entry name" value="PHOSPHOSERINE PHOSPHATASE"/>
    <property type="match status" value="1"/>
</dbReference>
<dbReference type="PANTHER" id="PTHR43344:SF13">
    <property type="entry name" value="PHOSPHATASE RV3661-RELATED"/>
    <property type="match status" value="1"/>
</dbReference>
<dbReference type="InterPro" id="IPR050582">
    <property type="entry name" value="HAD-like_SerB"/>
</dbReference>
<organism evidence="4 5">
    <name type="scientific">Labilithrix luteola</name>
    <dbReference type="NCBI Taxonomy" id="1391654"/>
    <lineage>
        <taxon>Bacteria</taxon>
        <taxon>Pseudomonadati</taxon>
        <taxon>Myxococcota</taxon>
        <taxon>Polyangia</taxon>
        <taxon>Polyangiales</taxon>
        <taxon>Labilitrichaceae</taxon>
        <taxon>Labilithrix</taxon>
    </lineage>
</organism>
<dbReference type="EMBL" id="CP012333">
    <property type="protein sequence ID" value="AKU99012.1"/>
    <property type="molecule type" value="Genomic_DNA"/>
</dbReference>
<dbReference type="GO" id="GO:0046872">
    <property type="term" value="F:metal ion binding"/>
    <property type="evidence" value="ECO:0007669"/>
    <property type="project" value="UniProtKB-KW"/>
</dbReference>
<evidence type="ECO:0000256" key="1">
    <source>
        <dbReference type="ARBA" id="ARBA00022723"/>
    </source>
</evidence>
<dbReference type="SUPFAM" id="SSF56784">
    <property type="entry name" value="HAD-like"/>
    <property type="match status" value="1"/>
</dbReference>
<protein>
    <submittedName>
        <fullName evidence="4">Hydrolase, haloacid dehalogenase-like family</fullName>
    </submittedName>
</protein>
<reference evidence="4 5" key="1">
    <citation type="submission" date="2015-08" db="EMBL/GenBank/DDBJ databases">
        <authorList>
            <person name="Babu N.S."/>
            <person name="Beckwith C.J."/>
            <person name="Beseler K.G."/>
            <person name="Brison A."/>
            <person name="Carone J.V."/>
            <person name="Caskin T.P."/>
            <person name="Diamond M."/>
            <person name="Durham M.E."/>
            <person name="Foxe J.M."/>
            <person name="Go M."/>
            <person name="Henderson B.A."/>
            <person name="Jones I.B."/>
            <person name="McGettigan J.A."/>
            <person name="Micheletti S.J."/>
            <person name="Nasrallah M.E."/>
            <person name="Ortiz D."/>
            <person name="Piller C.R."/>
            <person name="Privatt S.R."/>
            <person name="Schneider S.L."/>
            <person name="Sharp S."/>
            <person name="Smith T.C."/>
            <person name="Stanton J.D."/>
            <person name="Ullery H.E."/>
            <person name="Wilson R.J."/>
            <person name="Serrano M.G."/>
            <person name="Buck G."/>
            <person name="Lee V."/>
            <person name="Wang Y."/>
            <person name="Carvalho R."/>
            <person name="Voegtly L."/>
            <person name="Shi R."/>
            <person name="Duckworth R."/>
            <person name="Johnson A."/>
            <person name="Loviza R."/>
            <person name="Walstead R."/>
            <person name="Shah Z."/>
            <person name="Kiflezghi M."/>
            <person name="Wade K."/>
            <person name="Ball S.L."/>
            <person name="Bradley K.W."/>
            <person name="Asai D.J."/>
            <person name="Bowman C.A."/>
            <person name="Russell D.A."/>
            <person name="Pope W.H."/>
            <person name="Jacobs-Sera D."/>
            <person name="Hendrix R.W."/>
            <person name="Hatfull G.F."/>
        </authorList>
    </citation>
    <scope>NUCLEOTIDE SEQUENCE [LARGE SCALE GENOMIC DNA]</scope>
    <source>
        <strain evidence="4 5">DSM 27648</strain>
    </source>
</reference>
<dbReference type="Pfam" id="PF12710">
    <property type="entry name" value="HAD"/>
    <property type="match status" value="1"/>
</dbReference>
<dbReference type="RefSeq" id="WP_146650238.1">
    <property type="nucleotide sequence ID" value="NZ_CP012333.1"/>
</dbReference>
<evidence type="ECO:0000256" key="2">
    <source>
        <dbReference type="ARBA" id="ARBA00022801"/>
    </source>
</evidence>
<gene>
    <name evidence="4" type="ORF">AKJ09_05676</name>
</gene>
<dbReference type="AlphaFoldDB" id="A0A0K1PZU3"/>
<name>A0A0K1PZU3_9BACT</name>
<dbReference type="GO" id="GO:0016787">
    <property type="term" value="F:hydrolase activity"/>
    <property type="evidence" value="ECO:0007669"/>
    <property type="project" value="UniProtKB-KW"/>
</dbReference>
<evidence type="ECO:0000313" key="4">
    <source>
        <dbReference type="EMBL" id="AKU99012.1"/>
    </source>
</evidence>
<dbReference type="Proteomes" id="UP000064967">
    <property type="component" value="Chromosome"/>
</dbReference>
<dbReference type="KEGG" id="llu:AKJ09_05676"/>
<evidence type="ECO:0000256" key="3">
    <source>
        <dbReference type="ARBA" id="ARBA00022842"/>
    </source>
</evidence>
<sequence>MQSAKVDEVLERIERHAEREPGGAIAFDGDGTLWSGDIGEDFFHAFLEGNHTGAGARDALADEAKAHGVDPNGTPTDVARRLHAAYLAGSFPEERICEIMTWVCAGWTGAELDAFASRVVTSIALASRFHEEAHRVVAWARARALSVYLVSASPRAIVEQAAKLVGIELAHVVSATEHRDERGVVQSSVHRPIPYGPGKVTRLREKLGTRTLYAAFGDNAFDVPMLREARVPVAIRPKARLVERAAEVPGIVMLERVSSSMVVG</sequence>
<dbReference type="Gene3D" id="1.20.1440.100">
    <property type="entry name" value="SG protein - dephosphorylation function"/>
    <property type="match status" value="1"/>
</dbReference>
<dbReference type="InterPro" id="IPR036412">
    <property type="entry name" value="HAD-like_sf"/>
</dbReference>
<accession>A0A0K1PZU3</accession>
<dbReference type="OrthoDB" id="115039at2"/>
<dbReference type="InterPro" id="IPR023214">
    <property type="entry name" value="HAD_sf"/>
</dbReference>
<proteinExistence type="predicted"/>
<dbReference type="Gene3D" id="3.40.50.1000">
    <property type="entry name" value="HAD superfamily/HAD-like"/>
    <property type="match status" value="1"/>
</dbReference>
<keyword evidence="5" id="KW-1185">Reference proteome</keyword>
<keyword evidence="2 4" id="KW-0378">Hydrolase</keyword>